<dbReference type="Gene3D" id="3.40.50.300">
    <property type="entry name" value="P-loop containing nucleotide triphosphate hydrolases"/>
    <property type="match status" value="1"/>
</dbReference>
<dbReference type="SUPFAM" id="SSF52540">
    <property type="entry name" value="P-loop containing nucleoside triphosphate hydrolases"/>
    <property type="match status" value="1"/>
</dbReference>
<dbReference type="InterPro" id="IPR027417">
    <property type="entry name" value="P-loop_NTPase"/>
</dbReference>
<dbReference type="EMBL" id="UINC01074666">
    <property type="protein sequence ID" value="SVC12083.1"/>
    <property type="molecule type" value="Genomic_DNA"/>
</dbReference>
<dbReference type="AlphaFoldDB" id="A0A382JLN2"/>
<accession>A0A382JLN2</accession>
<proteinExistence type="predicted"/>
<feature type="region of interest" description="Disordered" evidence="1">
    <location>
        <begin position="112"/>
        <end position="131"/>
    </location>
</feature>
<feature type="non-terminal residue" evidence="2">
    <location>
        <position position="1"/>
    </location>
</feature>
<reference evidence="2" key="1">
    <citation type="submission" date="2018-05" db="EMBL/GenBank/DDBJ databases">
        <authorList>
            <person name="Lanie J.A."/>
            <person name="Ng W.-L."/>
            <person name="Kazmierczak K.M."/>
            <person name="Andrzejewski T.M."/>
            <person name="Davidsen T.M."/>
            <person name="Wayne K.J."/>
            <person name="Tettelin H."/>
            <person name="Glass J.I."/>
            <person name="Rusch D."/>
            <person name="Podicherti R."/>
            <person name="Tsui H.-C.T."/>
            <person name="Winkler M.E."/>
        </authorList>
    </citation>
    <scope>NUCLEOTIDE SEQUENCE</scope>
</reference>
<evidence type="ECO:0000313" key="2">
    <source>
        <dbReference type="EMBL" id="SVC12083.1"/>
    </source>
</evidence>
<gene>
    <name evidence="2" type="ORF">METZ01_LOCUS264937</name>
</gene>
<protein>
    <recommendedName>
        <fullName evidence="3">ATPase dynein-related AAA domain-containing protein</fullName>
    </recommendedName>
</protein>
<name>A0A382JLN2_9ZZZZ</name>
<evidence type="ECO:0000256" key="1">
    <source>
        <dbReference type="SAM" id="MobiDB-lite"/>
    </source>
</evidence>
<sequence length="404" mass="44362">DDLVGFPYPDEATATVRFLETPATVWGAESVLIDEISRCKPEHQNRLFSLVHERKVQGLALTKLRYRWAAMNPCSTDQSNGEDYLGAEPLDPALADRFAVILEVGDWDDLSDSDRQRVANPAGEGVSSNDGGRLKAALTRWQADFAAQLDHCPAPLVHYVCAVTTALRDSGIRLSPRRARLITRTLLAATLVERFTADTLSSPASERLFRAVLDASLPQRAWGATPDADKVAAAHRLAWDATMLTGTAQWLHHFHLQRPLDRKARLLLDACPDPDTGTLAVEQLLANESPARAAAFALAAYPAAVAGDLPIGAEAVNDLGRLAQPVLTVDGEISWQERWGQQDSTHPELAAYAPVLKRLGAARRERAQQLLYFCLTHKLAVDAPREFEQEFHRCVQVFGKGRTA</sequence>
<evidence type="ECO:0008006" key="3">
    <source>
        <dbReference type="Google" id="ProtNLM"/>
    </source>
</evidence>
<organism evidence="2">
    <name type="scientific">marine metagenome</name>
    <dbReference type="NCBI Taxonomy" id="408172"/>
    <lineage>
        <taxon>unclassified sequences</taxon>
        <taxon>metagenomes</taxon>
        <taxon>ecological metagenomes</taxon>
    </lineage>
</organism>